<evidence type="ECO:0000313" key="1">
    <source>
        <dbReference type="EMBL" id="RHA66244.1"/>
    </source>
</evidence>
<sequence>MNRAETTRFLGELLVSSRFSGMGKYWASEVSIDAFTTAGKGGRVDFMQFEPPNQCSVGALEKGIFICYEIKSCKEDVYSGNGLNFYGEKNYIVTTMKCYKDILQDLNDGTFYEHLHKTNPESSVHYGIMVAVPLTRDKYEEFEEPTPISDDISWRLEIIKPCIAGTREKSLTEMLFCMVRSGK</sequence>
<comment type="caution">
    <text evidence="1">The sequence shown here is derived from an EMBL/GenBank/DDBJ whole genome shotgun (WGS) entry which is preliminary data.</text>
</comment>
<protein>
    <submittedName>
        <fullName evidence="1">Uncharacterized protein</fullName>
    </submittedName>
</protein>
<reference evidence="1 2" key="1">
    <citation type="submission" date="2018-08" db="EMBL/GenBank/DDBJ databases">
        <title>A genome reference for cultivated species of the human gut microbiota.</title>
        <authorList>
            <person name="Zou Y."/>
            <person name="Xue W."/>
            <person name="Luo G."/>
        </authorList>
    </citation>
    <scope>NUCLEOTIDE SEQUENCE [LARGE SCALE GENOMIC DNA]</scope>
    <source>
        <strain evidence="1 2">AM43-11</strain>
    </source>
</reference>
<accession>A0A3R6EJT6</accession>
<name>A0A3R6EJT6_9FIRM</name>
<dbReference type="AlphaFoldDB" id="A0A3R6EJT6"/>
<organism evidence="1 2">
    <name type="scientific">Roseburia intestinalis</name>
    <dbReference type="NCBI Taxonomy" id="166486"/>
    <lineage>
        <taxon>Bacteria</taxon>
        <taxon>Bacillati</taxon>
        <taxon>Bacillota</taxon>
        <taxon>Clostridia</taxon>
        <taxon>Lachnospirales</taxon>
        <taxon>Lachnospiraceae</taxon>
        <taxon>Roseburia</taxon>
    </lineage>
</organism>
<dbReference type="RefSeq" id="WP_118591718.1">
    <property type="nucleotide sequence ID" value="NZ_QSFP01000013.1"/>
</dbReference>
<proteinExistence type="predicted"/>
<dbReference type="EMBL" id="QSFP01000013">
    <property type="protein sequence ID" value="RHA66244.1"/>
    <property type="molecule type" value="Genomic_DNA"/>
</dbReference>
<dbReference type="Proteomes" id="UP000284465">
    <property type="component" value="Unassembled WGS sequence"/>
</dbReference>
<evidence type="ECO:0000313" key="2">
    <source>
        <dbReference type="Proteomes" id="UP000284465"/>
    </source>
</evidence>
<gene>
    <name evidence="1" type="ORF">DW927_11950</name>
</gene>